<dbReference type="AlphaFoldDB" id="A0A0D6P978"/>
<protein>
    <submittedName>
        <fullName evidence="2">Uncharacterized protein</fullName>
    </submittedName>
</protein>
<feature type="region of interest" description="Disordered" evidence="1">
    <location>
        <begin position="1"/>
        <end position="32"/>
    </location>
</feature>
<reference evidence="2 3" key="1">
    <citation type="submission" date="2012-11" db="EMBL/GenBank/DDBJ databases">
        <title>Whole genome sequence of Acidisphaera rubrifaciens HS-AP3.</title>
        <authorList>
            <person name="Azuma Y."/>
            <person name="Higashiura N."/>
            <person name="Hirakawa H."/>
            <person name="Matsushita K."/>
        </authorList>
    </citation>
    <scope>NUCLEOTIDE SEQUENCE [LARGE SCALE GENOMIC DNA]</scope>
    <source>
        <strain evidence="2 3">HS-AP3</strain>
    </source>
</reference>
<dbReference type="Proteomes" id="UP000032680">
    <property type="component" value="Unassembled WGS sequence"/>
</dbReference>
<evidence type="ECO:0000313" key="2">
    <source>
        <dbReference type="EMBL" id="GAN77916.1"/>
    </source>
</evidence>
<name>A0A0D6P978_9PROT</name>
<organism evidence="2 3">
    <name type="scientific">Acidisphaera rubrifaciens HS-AP3</name>
    <dbReference type="NCBI Taxonomy" id="1231350"/>
    <lineage>
        <taxon>Bacteria</taxon>
        <taxon>Pseudomonadati</taxon>
        <taxon>Pseudomonadota</taxon>
        <taxon>Alphaproteobacteria</taxon>
        <taxon>Acetobacterales</taxon>
        <taxon>Acetobacteraceae</taxon>
        <taxon>Acidisphaera</taxon>
    </lineage>
</organism>
<gene>
    <name evidence="2" type="ORF">Asru_0513_02</name>
</gene>
<dbReference type="EMBL" id="BANB01000513">
    <property type="protein sequence ID" value="GAN77916.1"/>
    <property type="molecule type" value="Genomic_DNA"/>
</dbReference>
<sequence length="140" mass="15505">MARETALPQPADTHPKPSRPSASRQRRDRYSAPVRWAAVTGRSRDGRFIREVRADLLRHVGGNPTTPQRVLIERAVMLTLNLAKMDAKALATGAMSEHATREYLAWSNTLTRTMVALGLDAAPAPRRDIRDILADRAAGR</sequence>
<evidence type="ECO:0000313" key="3">
    <source>
        <dbReference type="Proteomes" id="UP000032680"/>
    </source>
</evidence>
<comment type="caution">
    <text evidence="2">The sequence shown here is derived from an EMBL/GenBank/DDBJ whole genome shotgun (WGS) entry which is preliminary data.</text>
</comment>
<evidence type="ECO:0000256" key="1">
    <source>
        <dbReference type="SAM" id="MobiDB-lite"/>
    </source>
</evidence>
<proteinExistence type="predicted"/>
<keyword evidence="3" id="KW-1185">Reference proteome</keyword>
<accession>A0A0D6P978</accession>